<reference evidence="2 3" key="1">
    <citation type="submission" date="2021-06" db="EMBL/GenBank/DDBJ databases">
        <title>Chromosome-level genome assembly of the red-tail catfish (Hemibagrus wyckioides).</title>
        <authorList>
            <person name="Shao F."/>
        </authorList>
    </citation>
    <scope>NUCLEOTIDE SEQUENCE [LARGE SCALE GENOMIC DNA]</scope>
    <source>
        <strain evidence="2">EC202008001</strain>
        <tissue evidence="2">Blood</tissue>
    </source>
</reference>
<accession>A0A9D3NCY1</accession>
<evidence type="ECO:0000313" key="3">
    <source>
        <dbReference type="Proteomes" id="UP000824219"/>
    </source>
</evidence>
<dbReference type="Proteomes" id="UP000824219">
    <property type="component" value="Linkage Group LG20"/>
</dbReference>
<feature type="compositionally biased region" description="Basic and acidic residues" evidence="1">
    <location>
        <begin position="67"/>
        <end position="81"/>
    </location>
</feature>
<sequence length="132" mass="14141">MTEHSARKQGLKKGRSATFSIDGFSFTIVANEDGESNSRPPATFARSKSQNALWNAITSGLGVKDKVKSQRSIADDPRSPEEILAEEFPSVDSPDATEKAAISSDESGVLSSAVGFCRGKISVLGFYLMRLP</sequence>
<dbReference type="OrthoDB" id="9217641at2759"/>
<evidence type="ECO:0008006" key="4">
    <source>
        <dbReference type="Google" id="ProtNLM"/>
    </source>
</evidence>
<dbReference type="AlphaFoldDB" id="A0A9D3NCY1"/>
<proteinExistence type="predicted"/>
<comment type="caution">
    <text evidence="2">The sequence shown here is derived from an EMBL/GenBank/DDBJ whole genome shotgun (WGS) entry which is preliminary data.</text>
</comment>
<feature type="region of interest" description="Disordered" evidence="1">
    <location>
        <begin position="67"/>
        <end position="106"/>
    </location>
</feature>
<evidence type="ECO:0000313" key="2">
    <source>
        <dbReference type="EMBL" id="KAG7319917.1"/>
    </source>
</evidence>
<gene>
    <name evidence="2" type="ORF">KOW79_017060</name>
</gene>
<protein>
    <recommendedName>
        <fullName evidence="4">Calcium/calmodulin-dependent 3',5'-cyclic nucleotide phosphodiesterase 1C</fullName>
    </recommendedName>
</protein>
<name>A0A9D3NCY1_9TELE</name>
<organism evidence="2 3">
    <name type="scientific">Hemibagrus wyckioides</name>
    <dbReference type="NCBI Taxonomy" id="337641"/>
    <lineage>
        <taxon>Eukaryota</taxon>
        <taxon>Metazoa</taxon>
        <taxon>Chordata</taxon>
        <taxon>Craniata</taxon>
        <taxon>Vertebrata</taxon>
        <taxon>Euteleostomi</taxon>
        <taxon>Actinopterygii</taxon>
        <taxon>Neopterygii</taxon>
        <taxon>Teleostei</taxon>
        <taxon>Ostariophysi</taxon>
        <taxon>Siluriformes</taxon>
        <taxon>Bagridae</taxon>
        <taxon>Hemibagrus</taxon>
    </lineage>
</organism>
<dbReference type="EMBL" id="JAHKSW010000020">
    <property type="protein sequence ID" value="KAG7319917.1"/>
    <property type="molecule type" value="Genomic_DNA"/>
</dbReference>
<keyword evidence="3" id="KW-1185">Reference proteome</keyword>
<evidence type="ECO:0000256" key="1">
    <source>
        <dbReference type="SAM" id="MobiDB-lite"/>
    </source>
</evidence>